<proteinExistence type="predicted"/>
<protein>
    <submittedName>
        <fullName evidence="2">Uncharacterized protein</fullName>
    </submittedName>
</protein>
<comment type="caution">
    <text evidence="2">The sequence shown here is derived from an EMBL/GenBank/DDBJ whole genome shotgun (WGS) entry which is preliminary data.</text>
</comment>
<reference evidence="2 3" key="1">
    <citation type="submission" date="2016-02" db="EMBL/GenBank/DDBJ databases">
        <title>Genome analysis of coral dinoflagellate symbionts highlights evolutionary adaptations to a symbiotic lifestyle.</title>
        <authorList>
            <person name="Aranda M."/>
            <person name="Li Y."/>
            <person name="Liew Y.J."/>
            <person name="Baumgarten S."/>
            <person name="Simakov O."/>
            <person name="Wilson M."/>
            <person name="Piel J."/>
            <person name="Ashoor H."/>
            <person name="Bougouffa S."/>
            <person name="Bajic V.B."/>
            <person name="Ryu T."/>
            <person name="Ravasi T."/>
            <person name="Bayer T."/>
            <person name="Micklem G."/>
            <person name="Kim H."/>
            <person name="Bhak J."/>
            <person name="Lajeunesse T.C."/>
            <person name="Voolstra C.R."/>
        </authorList>
    </citation>
    <scope>NUCLEOTIDE SEQUENCE [LARGE SCALE GENOMIC DNA]</scope>
    <source>
        <strain evidence="2 3">CCMP2467</strain>
    </source>
</reference>
<dbReference type="OrthoDB" id="409798at2759"/>
<evidence type="ECO:0000313" key="2">
    <source>
        <dbReference type="EMBL" id="OLP62409.1"/>
    </source>
</evidence>
<accession>A0A1Q9B327</accession>
<evidence type="ECO:0000313" key="3">
    <source>
        <dbReference type="Proteomes" id="UP000186817"/>
    </source>
</evidence>
<sequence>MTSSVLDLLTEACRDPEGKVDSEALQHLRAHVRHCASDQCPTVQKSGKQLATCAELPNLAWLSYDPAHQIRIAFQDPLHAVPDFNEQWQLLFAGRHALIPDIKNSEVWKNRLLAAQKAVLDKHGSQAGLEKTMRAFSFAQPRFDSTATPMMKYCLLVRAIAILCAMQAVDERNNKEIRHRAELALQRMQGPSLFRCALTCDYTSECLRFLRVFDKEDPDAAKIPEILDSFCARLKLLFVDGYILADTCSAGPSGPQGPRSSTSPQTLQTDVDGKTITQRVYEEIETPEPTLDYTV</sequence>
<name>A0A1Q9B327_SYMMI</name>
<feature type="compositionally biased region" description="Polar residues" evidence="1">
    <location>
        <begin position="258"/>
        <end position="269"/>
    </location>
</feature>
<keyword evidence="3" id="KW-1185">Reference proteome</keyword>
<dbReference type="Proteomes" id="UP000186817">
    <property type="component" value="Unassembled WGS sequence"/>
</dbReference>
<gene>
    <name evidence="2" type="ORF">AK812_SmicGene48555</name>
</gene>
<evidence type="ECO:0000256" key="1">
    <source>
        <dbReference type="SAM" id="MobiDB-lite"/>
    </source>
</evidence>
<dbReference type="EMBL" id="LSRX01008232">
    <property type="protein sequence ID" value="OLP62409.1"/>
    <property type="molecule type" value="Genomic_DNA"/>
</dbReference>
<feature type="region of interest" description="Disordered" evidence="1">
    <location>
        <begin position="250"/>
        <end position="274"/>
    </location>
</feature>
<organism evidence="2 3">
    <name type="scientific">Symbiodinium microadriaticum</name>
    <name type="common">Dinoflagellate</name>
    <name type="synonym">Zooxanthella microadriatica</name>
    <dbReference type="NCBI Taxonomy" id="2951"/>
    <lineage>
        <taxon>Eukaryota</taxon>
        <taxon>Sar</taxon>
        <taxon>Alveolata</taxon>
        <taxon>Dinophyceae</taxon>
        <taxon>Suessiales</taxon>
        <taxon>Symbiodiniaceae</taxon>
        <taxon>Symbiodinium</taxon>
    </lineage>
</organism>
<dbReference type="AlphaFoldDB" id="A0A1Q9B327"/>